<gene>
    <name evidence="2" type="ORF">GT755_32325</name>
</gene>
<dbReference type="EMBL" id="WXEW01000010">
    <property type="protein sequence ID" value="NAS26348.1"/>
    <property type="molecule type" value="Genomic_DNA"/>
</dbReference>
<evidence type="ECO:0000313" key="2">
    <source>
        <dbReference type="EMBL" id="NAS26348.1"/>
    </source>
</evidence>
<evidence type="ECO:0000256" key="1">
    <source>
        <dbReference type="SAM" id="SignalP"/>
    </source>
</evidence>
<comment type="caution">
    <text evidence="2">The sequence shown here is derived from an EMBL/GenBank/DDBJ whole genome shotgun (WGS) entry which is preliminary data.</text>
</comment>
<evidence type="ECO:0000313" key="3">
    <source>
        <dbReference type="Proteomes" id="UP000479526"/>
    </source>
</evidence>
<feature type="signal peptide" evidence="1">
    <location>
        <begin position="1"/>
        <end position="20"/>
    </location>
</feature>
<name>A0A7C9JBX3_9ACTN</name>
<evidence type="ECO:0008006" key="4">
    <source>
        <dbReference type="Google" id="ProtNLM"/>
    </source>
</evidence>
<organism evidence="2 3">
    <name type="scientific">Herbidospora solisilvae</name>
    <dbReference type="NCBI Taxonomy" id="2696284"/>
    <lineage>
        <taxon>Bacteria</taxon>
        <taxon>Bacillati</taxon>
        <taxon>Actinomycetota</taxon>
        <taxon>Actinomycetes</taxon>
        <taxon>Streptosporangiales</taxon>
        <taxon>Streptosporangiaceae</taxon>
        <taxon>Herbidospora</taxon>
    </lineage>
</organism>
<sequence>MGIVALGLTAVTLTATPAHAGVVGYYPSSVSCEAAGQRGLGAVWPWYSCYPSGSVWALWAPGF</sequence>
<protein>
    <recommendedName>
        <fullName evidence="4">Chitin-binding type-3 domain-containing protein</fullName>
    </recommendedName>
</protein>
<dbReference type="RefSeq" id="WP_161483330.1">
    <property type="nucleotide sequence ID" value="NZ_WXEW01000010.1"/>
</dbReference>
<proteinExistence type="predicted"/>
<accession>A0A7C9JBX3</accession>
<dbReference type="AlphaFoldDB" id="A0A7C9JBX3"/>
<feature type="chain" id="PRO_5029001703" description="Chitin-binding type-3 domain-containing protein" evidence="1">
    <location>
        <begin position="21"/>
        <end position="63"/>
    </location>
</feature>
<reference evidence="2 3" key="1">
    <citation type="submission" date="2020-01" db="EMBL/GenBank/DDBJ databases">
        <title>Herbidospora sp. NEAU-GS84 nov., a novel actinomycete isolated from soil.</title>
        <authorList>
            <person name="Han L."/>
        </authorList>
    </citation>
    <scope>NUCLEOTIDE SEQUENCE [LARGE SCALE GENOMIC DNA]</scope>
    <source>
        <strain evidence="2 3">NEAU-GS84</strain>
    </source>
</reference>
<dbReference type="Proteomes" id="UP000479526">
    <property type="component" value="Unassembled WGS sequence"/>
</dbReference>
<keyword evidence="1" id="KW-0732">Signal</keyword>
<keyword evidence="3" id="KW-1185">Reference proteome</keyword>